<reference evidence="1" key="1">
    <citation type="journal article" date="2021" name="PeerJ">
        <title>Extensive microbial diversity within the chicken gut microbiome revealed by metagenomics and culture.</title>
        <authorList>
            <person name="Gilroy R."/>
            <person name="Ravi A."/>
            <person name="Getino M."/>
            <person name="Pursley I."/>
            <person name="Horton D.L."/>
            <person name="Alikhan N.F."/>
            <person name="Baker D."/>
            <person name="Gharbi K."/>
            <person name="Hall N."/>
            <person name="Watson M."/>
            <person name="Adriaenssens E.M."/>
            <person name="Foster-Nyarko E."/>
            <person name="Jarju S."/>
            <person name="Secka A."/>
            <person name="Antonio M."/>
            <person name="Oren A."/>
            <person name="Chaudhuri R.R."/>
            <person name="La Ragione R."/>
            <person name="Hildebrand F."/>
            <person name="Pallen M.J."/>
        </authorList>
    </citation>
    <scope>NUCLEOTIDE SEQUENCE</scope>
    <source>
        <strain evidence="1">811</strain>
    </source>
</reference>
<name>A0A9D2AFV3_9FIRM</name>
<dbReference type="InterPro" id="IPR008969">
    <property type="entry name" value="CarboxyPept-like_regulatory"/>
</dbReference>
<accession>A0A9D2AFV3</accession>
<dbReference type="Proteomes" id="UP000824204">
    <property type="component" value="Unassembled WGS sequence"/>
</dbReference>
<comment type="caution">
    <text evidence="1">The sequence shown here is derived from an EMBL/GenBank/DDBJ whole genome shotgun (WGS) entry which is preliminary data.</text>
</comment>
<gene>
    <name evidence="1" type="ORF">H9741_07455</name>
</gene>
<evidence type="ECO:0008006" key="3">
    <source>
        <dbReference type="Google" id="ProtNLM"/>
    </source>
</evidence>
<evidence type="ECO:0000313" key="2">
    <source>
        <dbReference type="Proteomes" id="UP000824204"/>
    </source>
</evidence>
<dbReference type="EMBL" id="DXFX01000098">
    <property type="protein sequence ID" value="HIX08288.1"/>
    <property type="molecule type" value="Genomic_DNA"/>
</dbReference>
<sequence length="336" mass="39407">MYIEAWWFENEQKNEEILQPDWFSPKTHCGVYIEHEKIEFPFRLSIQTFCKREKKFCKSLNIDNIENTEDYDIMIKNGALLIKIFALNIKGLPDFIFITIETQGQIYNEQIECKYSFIQGSTMDFKGNPFPAAVVFMRKAFGGKCPYIGVWSNKSGKYSIRVPNGLYCAFYVEDNSYKKSTLENWSWKMYVDRDEIHDFKIGTGEVYGLSVREDTGGGNFLFLYFRPMILPQIRMQEYMIKLNGIDRKVIDIQPDLEEKDLQIFIDKKKAKILSLQKIYETGRYNEGDYIIIAYVAQIEKPILAKGKHTVIVEYHTFGKYKSQSQGRTNFFVDSIL</sequence>
<dbReference type="SUPFAM" id="SSF49464">
    <property type="entry name" value="Carboxypeptidase regulatory domain-like"/>
    <property type="match status" value="1"/>
</dbReference>
<dbReference type="AlphaFoldDB" id="A0A9D2AFV3"/>
<reference evidence="1" key="2">
    <citation type="submission" date="2021-04" db="EMBL/GenBank/DDBJ databases">
        <authorList>
            <person name="Gilroy R."/>
        </authorList>
    </citation>
    <scope>NUCLEOTIDE SEQUENCE</scope>
    <source>
        <strain evidence="1">811</strain>
    </source>
</reference>
<organism evidence="1 2">
    <name type="scientific">Candidatus Borkfalkia faecipullorum</name>
    <dbReference type="NCBI Taxonomy" id="2838510"/>
    <lineage>
        <taxon>Bacteria</taxon>
        <taxon>Bacillati</taxon>
        <taxon>Bacillota</taxon>
        <taxon>Clostridia</taxon>
        <taxon>Christensenellales</taxon>
        <taxon>Christensenellaceae</taxon>
        <taxon>Candidatus Borkfalkia</taxon>
    </lineage>
</organism>
<protein>
    <recommendedName>
        <fullName evidence="3">Carboxypeptidase regulatory-like domain-containing protein</fullName>
    </recommendedName>
</protein>
<evidence type="ECO:0000313" key="1">
    <source>
        <dbReference type="EMBL" id="HIX08288.1"/>
    </source>
</evidence>
<proteinExistence type="predicted"/>